<sequence length="291" mass="34104">MDLNNEQILCRLCGSGATADFHTTLLNRYEVTYYKCQECELIQSETPFWLQEAYEKAISILDTGIFQRNNDNVKKLTVLLTEIQSQLFQSKNRLKGFLKSRLPFQGKILDYGGGHGVLVRLLRDVGFDCYWYDKYATNDFAGGFEFGANENYDIVLAFELFEHFENPKESVNEILALAKPKILIFSTLLYGNTTPPKDWWYYAFEAGQHIAFYNTKTLQKIASLHGYYTFSLVEDLHFLVRNDVKLNFMRLKRRLQRLDMEFLKAKSLYRSKTIEDHNLLKKKIVETFHQD</sequence>
<dbReference type="Gene3D" id="3.40.50.150">
    <property type="entry name" value="Vaccinia Virus protein VP39"/>
    <property type="match status" value="1"/>
</dbReference>
<gene>
    <name evidence="1" type="ORF">DLM77_17570</name>
</gene>
<dbReference type="InterPro" id="IPR029063">
    <property type="entry name" value="SAM-dependent_MTases_sf"/>
</dbReference>
<comment type="caution">
    <text evidence="1">The sequence shown here is derived from an EMBL/GenBank/DDBJ whole genome shotgun (WGS) entry which is preliminary data.</text>
</comment>
<protein>
    <submittedName>
        <fullName evidence="1">Class I SAM-dependent methyltransferase</fullName>
    </submittedName>
</protein>
<dbReference type="Proteomes" id="UP000285569">
    <property type="component" value="Unassembled WGS sequence"/>
</dbReference>
<proteinExistence type="predicted"/>
<keyword evidence="1" id="KW-0808">Transferase</keyword>
<reference evidence="1 2" key="2">
    <citation type="journal article" date="2020" name="Int. J. Syst. Evol. Microbiol.">
        <title>Leptospira yasudae sp. nov. and Leptospira stimsonii sp. nov., two new species of the pathogenic group isolated from environmental sources.</title>
        <authorList>
            <person name="Casanovas-Massana A."/>
            <person name="Hamond C."/>
            <person name="Santos L.A."/>
            <person name="de Oliveira D."/>
            <person name="Hacker K.P."/>
            <person name="Balassiano I."/>
            <person name="Costa F."/>
            <person name="Medeiros M.A."/>
            <person name="Reis M.G."/>
            <person name="Ko A.I."/>
            <person name="Wunder E.A."/>
        </authorList>
    </citation>
    <scope>NUCLEOTIDE SEQUENCE [LARGE SCALE GENOMIC DNA]</scope>
    <source>
        <strain evidence="1 2">B21</strain>
    </source>
</reference>
<dbReference type="SUPFAM" id="SSF53335">
    <property type="entry name" value="S-adenosyl-L-methionine-dependent methyltransferases"/>
    <property type="match status" value="1"/>
</dbReference>
<organism evidence="1 2">
    <name type="scientific">Leptospira yasudae</name>
    <dbReference type="NCBI Taxonomy" id="2202201"/>
    <lineage>
        <taxon>Bacteria</taxon>
        <taxon>Pseudomonadati</taxon>
        <taxon>Spirochaetota</taxon>
        <taxon>Spirochaetia</taxon>
        <taxon>Leptospirales</taxon>
        <taxon>Leptospiraceae</taxon>
        <taxon>Leptospira</taxon>
    </lineage>
</organism>
<keyword evidence="2" id="KW-1185">Reference proteome</keyword>
<dbReference type="Pfam" id="PF13489">
    <property type="entry name" value="Methyltransf_23"/>
    <property type="match status" value="1"/>
</dbReference>
<dbReference type="GO" id="GO:0032259">
    <property type="term" value="P:methylation"/>
    <property type="evidence" value="ECO:0007669"/>
    <property type="project" value="UniProtKB-KW"/>
</dbReference>
<name>A0ABX9LZD6_9LEPT</name>
<evidence type="ECO:0000313" key="2">
    <source>
        <dbReference type="Proteomes" id="UP000285569"/>
    </source>
</evidence>
<dbReference type="RefSeq" id="WP_118957336.1">
    <property type="nucleotide sequence ID" value="NZ_QHCR01000008.1"/>
</dbReference>
<keyword evidence="1" id="KW-0489">Methyltransferase</keyword>
<dbReference type="EMBL" id="QHCR01000008">
    <property type="protein sequence ID" value="RHX78244.1"/>
    <property type="molecule type" value="Genomic_DNA"/>
</dbReference>
<evidence type="ECO:0000313" key="1">
    <source>
        <dbReference type="EMBL" id="RHX78244.1"/>
    </source>
</evidence>
<reference evidence="2" key="1">
    <citation type="submission" date="2018-05" db="EMBL/GenBank/DDBJ databases">
        <title>Leptospira yasudae sp. nov. and Leptospira stimsonii sp. nov., two pathogenic species of the genus Leptospira isolated from environmental sources.</title>
        <authorList>
            <person name="Casanovas-Massana A."/>
            <person name="Hamond C."/>
            <person name="Santos L.A."/>
            <person name="Hacker K.P."/>
            <person name="Balassiano I."/>
            <person name="Medeiros M.A."/>
            <person name="Reis M.G."/>
            <person name="Ko A.I."/>
            <person name="Wunder E.A."/>
        </authorList>
    </citation>
    <scope>NUCLEOTIDE SEQUENCE [LARGE SCALE GENOMIC DNA]</scope>
    <source>
        <strain evidence="2">B21</strain>
    </source>
</reference>
<accession>A0ABX9LZD6</accession>
<dbReference type="GO" id="GO:0008168">
    <property type="term" value="F:methyltransferase activity"/>
    <property type="evidence" value="ECO:0007669"/>
    <property type="project" value="UniProtKB-KW"/>
</dbReference>